<dbReference type="AlphaFoldDB" id="E6QMA4"/>
<evidence type="ECO:0000259" key="9">
    <source>
        <dbReference type="Pfam" id="PF02602"/>
    </source>
</evidence>
<proteinExistence type="inferred from homology"/>
<evidence type="ECO:0000256" key="7">
    <source>
        <dbReference type="ARBA" id="ARBA00032649"/>
    </source>
</evidence>
<feature type="domain" description="Tetrapyrrole biosynthesis uroporphyrinogen III synthase" evidence="9">
    <location>
        <begin position="23"/>
        <end position="249"/>
    </location>
</feature>
<protein>
    <recommendedName>
        <fullName evidence="3">uroporphyrinogen-III synthase</fullName>
        <ecNumber evidence="3">4.2.1.75</ecNumber>
    </recommendedName>
    <alternativeName>
        <fullName evidence="7">Hydroxymethylbilane hydrolyase [cyclizing]</fullName>
    </alternativeName>
    <alternativeName>
        <fullName evidence="6">Uroporphyrinogen-III cosynthase</fullName>
    </alternativeName>
</protein>
<evidence type="ECO:0000256" key="2">
    <source>
        <dbReference type="ARBA" id="ARBA00008133"/>
    </source>
</evidence>
<dbReference type="EMBL" id="CABQ01000210">
    <property type="protein sequence ID" value="CBI08375.1"/>
    <property type="molecule type" value="Genomic_DNA"/>
</dbReference>
<comment type="caution">
    <text evidence="10">The sequence shown here is derived from an EMBL/GenBank/DDBJ whole genome shotgun (WGS) entry which is preliminary data.</text>
</comment>
<dbReference type="PANTHER" id="PTHR38042:SF1">
    <property type="entry name" value="UROPORPHYRINOGEN-III SYNTHASE, CHLOROPLASTIC"/>
    <property type="match status" value="1"/>
</dbReference>
<evidence type="ECO:0000256" key="3">
    <source>
        <dbReference type="ARBA" id="ARBA00013109"/>
    </source>
</evidence>
<accession>E6QMA4</accession>
<dbReference type="Pfam" id="PF02602">
    <property type="entry name" value="HEM4"/>
    <property type="match status" value="1"/>
</dbReference>
<evidence type="ECO:0000256" key="4">
    <source>
        <dbReference type="ARBA" id="ARBA00023239"/>
    </source>
</evidence>
<comment type="pathway">
    <text evidence="1">Porphyrin-containing compound metabolism; protoporphyrin-IX biosynthesis; coproporphyrinogen-III from 5-aminolevulinate: step 3/4.</text>
</comment>
<evidence type="ECO:0000256" key="5">
    <source>
        <dbReference type="ARBA" id="ARBA00023244"/>
    </source>
</evidence>
<gene>
    <name evidence="10" type="ORF">CARN6_1833</name>
</gene>
<keyword evidence="5" id="KW-0627">Porphyrin biosynthesis</keyword>
<dbReference type="InterPro" id="IPR036108">
    <property type="entry name" value="4pyrrol_syn_uPrphyn_synt_sf"/>
</dbReference>
<comment type="catalytic activity">
    <reaction evidence="8">
        <text>hydroxymethylbilane = uroporphyrinogen III + H2O</text>
        <dbReference type="Rhea" id="RHEA:18965"/>
        <dbReference type="ChEBI" id="CHEBI:15377"/>
        <dbReference type="ChEBI" id="CHEBI:57308"/>
        <dbReference type="ChEBI" id="CHEBI:57845"/>
        <dbReference type="EC" id="4.2.1.75"/>
    </reaction>
</comment>
<comment type="similarity">
    <text evidence="2">Belongs to the uroporphyrinogen-III synthase family.</text>
</comment>
<dbReference type="Gene3D" id="3.40.50.10090">
    <property type="match status" value="2"/>
</dbReference>
<evidence type="ECO:0000256" key="8">
    <source>
        <dbReference type="ARBA" id="ARBA00048617"/>
    </source>
</evidence>
<reference evidence="10" key="1">
    <citation type="submission" date="2009-10" db="EMBL/GenBank/DDBJ databases">
        <title>Diversity of trophic interactions inside an arsenic-rich microbial ecosystem.</title>
        <authorList>
            <person name="Bertin P.N."/>
            <person name="Heinrich-Salmeron A."/>
            <person name="Pelletier E."/>
            <person name="Goulhen-Chollet F."/>
            <person name="Arsene-Ploetze F."/>
            <person name="Gallien S."/>
            <person name="Calteau A."/>
            <person name="Vallenet D."/>
            <person name="Casiot C."/>
            <person name="Chane-Woon-Ming B."/>
            <person name="Giloteaux L."/>
            <person name="Barakat M."/>
            <person name="Bonnefoy V."/>
            <person name="Bruneel O."/>
            <person name="Chandler M."/>
            <person name="Cleiss J."/>
            <person name="Duran R."/>
            <person name="Elbaz-Poulichet F."/>
            <person name="Fonknechten N."/>
            <person name="Lauga B."/>
            <person name="Mornico D."/>
            <person name="Ortet P."/>
            <person name="Schaeffer C."/>
            <person name="Siguier P."/>
            <person name="Alexander Thil Smith A."/>
            <person name="Van Dorsselaer A."/>
            <person name="Weissenbach J."/>
            <person name="Medigue C."/>
            <person name="Le Paslier D."/>
        </authorList>
    </citation>
    <scope>NUCLEOTIDE SEQUENCE</scope>
</reference>
<keyword evidence="4 10" id="KW-0456">Lyase</keyword>
<dbReference type="EC" id="4.2.1.75" evidence="3"/>
<organism evidence="10">
    <name type="scientific">mine drainage metagenome</name>
    <dbReference type="NCBI Taxonomy" id="410659"/>
    <lineage>
        <taxon>unclassified sequences</taxon>
        <taxon>metagenomes</taxon>
        <taxon>ecological metagenomes</taxon>
    </lineage>
</organism>
<dbReference type="CDD" id="cd06578">
    <property type="entry name" value="HemD"/>
    <property type="match status" value="1"/>
</dbReference>
<dbReference type="GO" id="GO:0004852">
    <property type="term" value="F:uroporphyrinogen-III synthase activity"/>
    <property type="evidence" value="ECO:0007669"/>
    <property type="project" value="UniProtKB-EC"/>
</dbReference>
<dbReference type="GO" id="GO:0006780">
    <property type="term" value="P:uroporphyrinogen III biosynthetic process"/>
    <property type="evidence" value="ECO:0007669"/>
    <property type="project" value="InterPro"/>
</dbReference>
<name>E6QMA4_9ZZZZ</name>
<dbReference type="InterPro" id="IPR003754">
    <property type="entry name" value="4pyrrol_synth_uPrphyn_synth"/>
</dbReference>
<sequence length="258" mass="27346">MNLQLLSGRRVLVTRAPHQAGKLSDGLRARGAVPIEVPVLEIAPPESFEPLDQALLHLHSYQWLILTSANAAQAMAARCHKLSLTLDSHPQLNVAAVGRATAAAVEALGLRVTLTPTRYVAESLAEALLDQVKEQRVLLIKARISRDVIPEALRMAGAELTTVDAYQTVLPQDSVALLQSAVASGLDAVTFTSSSSARHLAQVATAARIEFPLKGVAAVSIGEITSATLRELGWEPDAEATISDIPGLIDAVIKVLNP</sequence>
<dbReference type="InterPro" id="IPR039793">
    <property type="entry name" value="UROS/Hem4"/>
</dbReference>
<evidence type="ECO:0000313" key="10">
    <source>
        <dbReference type="EMBL" id="CBI08375.1"/>
    </source>
</evidence>
<dbReference type="SUPFAM" id="SSF69618">
    <property type="entry name" value="HemD-like"/>
    <property type="match status" value="1"/>
</dbReference>
<evidence type="ECO:0000256" key="1">
    <source>
        <dbReference type="ARBA" id="ARBA00004772"/>
    </source>
</evidence>
<evidence type="ECO:0000256" key="6">
    <source>
        <dbReference type="ARBA" id="ARBA00031702"/>
    </source>
</evidence>
<dbReference type="PANTHER" id="PTHR38042">
    <property type="entry name" value="UROPORPHYRINOGEN-III SYNTHASE, CHLOROPLASTIC"/>
    <property type="match status" value="1"/>
</dbReference>